<organism evidence="3 4">
    <name type="scientific">Rhizobium leguminosarum</name>
    <dbReference type="NCBI Taxonomy" id="384"/>
    <lineage>
        <taxon>Bacteria</taxon>
        <taxon>Pseudomonadati</taxon>
        <taxon>Pseudomonadota</taxon>
        <taxon>Alphaproteobacteria</taxon>
        <taxon>Hyphomicrobiales</taxon>
        <taxon>Rhizobiaceae</taxon>
        <taxon>Rhizobium/Agrobacterium group</taxon>
        <taxon>Rhizobium</taxon>
    </lineage>
</organism>
<dbReference type="SUPFAM" id="SSF54593">
    <property type="entry name" value="Glyoxalase/Bleomycin resistance protein/Dihydroxybiphenyl dioxygenase"/>
    <property type="match status" value="1"/>
</dbReference>
<sequence length="146" mass="16457">MLGITGYGHVAIKVKDLDASLDFYRERLGFPEMLRLKNDDGSTWLVYLRITDDHYLEIFPGAENDRAPGWNANGVNHMCFTIDDLDATAARIQAAGIKLTAEIKPGLDGNRQAWIEDPDGNRIELMEMHPDCLQYQGIKRLHAEGK</sequence>
<evidence type="ECO:0000313" key="4">
    <source>
        <dbReference type="Proteomes" id="UP000471705"/>
    </source>
</evidence>
<dbReference type="PROSITE" id="PS51819">
    <property type="entry name" value="VOC"/>
    <property type="match status" value="1"/>
</dbReference>
<protein>
    <submittedName>
        <fullName evidence="3">VOC family protein</fullName>
    </submittedName>
</protein>
<dbReference type="InterPro" id="IPR051785">
    <property type="entry name" value="MMCE/EMCE_epimerase"/>
</dbReference>
<dbReference type="GO" id="GO:0046872">
    <property type="term" value="F:metal ion binding"/>
    <property type="evidence" value="ECO:0007669"/>
    <property type="project" value="UniProtKB-KW"/>
</dbReference>
<dbReference type="PROSITE" id="PS00934">
    <property type="entry name" value="GLYOXALASE_I_1"/>
    <property type="match status" value="1"/>
</dbReference>
<gene>
    <name evidence="3" type="ORF">GR257_15375</name>
</gene>
<accession>A0A7K3VHG8</accession>
<dbReference type="GO" id="GO:0046491">
    <property type="term" value="P:L-methylmalonyl-CoA metabolic process"/>
    <property type="evidence" value="ECO:0007669"/>
    <property type="project" value="TreeGrafter"/>
</dbReference>
<evidence type="ECO:0000259" key="2">
    <source>
        <dbReference type="PROSITE" id="PS51819"/>
    </source>
</evidence>
<dbReference type="InterPro" id="IPR029068">
    <property type="entry name" value="Glyas_Bleomycin-R_OHBP_Dase"/>
</dbReference>
<dbReference type="Pfam" id="PF00903">
    <property type="entry name" value="Glyoxalase"/>
    <property type="match status" value="1"/>
</dbReference>
<dbReference type="EMBL" id="WUFV01000007">
    <property type="protein sequence ID" value="NEK16227.1"/>
    <property type="molecule type" value="Genomic_DNA"/>
</dbReference>
<dbReference type="AlphaFoldDB" id="A0A7K3VHG8"/>
<feature type="domain" description="VOC" evidence="2">
    <location>
        <begin position="6"/>
        <end position="128"/>
    </location>
</feature>
<dbReference type="InterPro" id="IPR037523">
    <property type="entry name" value="VOC_core"/>
</dbReference>
<dbReference type="InterPro" id="IPR018146">
    <property type="entry name" value="Glyoxalase_1_CS"/>
</dbReference>
<dbReference type="InterPro" id="IPR004360">
    <property type="entry name" value="Glyas_Fos-R_dOase_dom"/>
</dbReference>
<dbReference type="PANTHER" id="PTHR43048">
    <property type="entry name" value="METHYLMALONYL-COA EPIMERASE"/>
    <property type="match status" value="1"/>
</dbReference>
<dbReference type="Gene3D" id="3.10.180.10">
    <property type="entry name" value="2,3-Dihydroxybiphenyl 1,2-Dioxygenase, domain 1"/>
    <property type="match status" value="1"/>
</dbReference>
<dbReference type="GO" id="GO:0004493">
    <property type="term" value="F:methylmalonyl-CoA epimerase activity"/>
    <property type="evidence" value="ECO:0007669"/>
    <property type="project" value="TreeGrafter"/>
</dbReference>
<evidence type="ECO:0000256" key="1">
    <source>
        <dbReference type="ARBA" id="ARBA00022723"/>
    </source>
</evidence>
<dbReference type="CDD" id="cd06587">
    <property type="entry name" value="VOC"/>
    <property type="match status" value="1"/>
</dbReference>
<dbReference type="GO" id="GO:0004462">
    <property type="term" value="F:lactoylglutathione lyase activity"/>
    <property type="evidence" value="ECO:0007669"/>
    <property type="project" value="InterPro"/>
</dbReference>
<comment type="caution">
    <text evidence="3">The sequence shown here is derived from an EMBL/GenBank/DDBJ whole genome shotgun (WGS) entry which is preliminary data.</text>
</comment>
<dbReference type="PANTHER" id="PTHR43048:SF5">
    <property type="entry name" value="BLR5325 PROTEIN"/>
    <property type="match status" value="1"/>
</dbReference>
<reference evidence="3 4" key="1">
    <citation type="submission" date="2019-12" db="EMBL/GenBank/DDBJ databases">
        <title>Rhizobium genotypes associated with high levels of biological nitrogen fixation by grain legumes in a temperate-maritime cropping system.</title>
        <authorList>
            <person name="Maluk M."/>
            <person name="Francesc Ferrando Molina F."/>
            <person name="Lopez Del Egido L."/>
            <person name="Lafos M."/>
            <person name="Langarica-Fuentes A."/>
            <person name="Gebre Yohannes G."/>
            <person name="Young M.W."/>
            <person name="Martin P."/>
            <person name="Gantlett R."/>
            <person name="Kenicer G."/>
            <person name="Hawes C."/>
            <person name="Begg G.S."/>
            <person name="Quilliam R.S."/>
            <person name="Squire G.R."/>
            <person name="Poole P.S."/>
            <person name="Young P.W."/>
            <person name="Iannetta P.M."/>
            <person name="James E.K."/>
        </authorList>
    </citation>
    <scope>NUCLEOTIDE SEQUENCE [LARGE SCALE GENOMIC DNA]</scope>
    <source>
        <strain evidence="3 4">JHI54</strain>
    </source>
</reference>
<evidence type="ECO:0000313" key="3">
    <source>
        <dbReference type="EMBL" id="NEK16227.1"/>
    </source>
</evidence>
<dbReference type="Proteomes" id="UP000471705">
    <property type="component" value="Unassembled WGS sequence"/>
</dbReference>
<proteinExistence type="predicted"/>
<keyword evidence="1" id="KW-0479">Metal-binding</keyword>
<dbReference type="RefSeq" id="WP_003548252.1">
    <property type="nucleotide sequence ID" value="NZ_JAAXBS010000011.1"/>
</dbReference>
<name>A0A7K3VHG8_RHILE</name>